<dbReference type="Pfam" id="PF00440">
    <property type="entry name" value="TetR_N"/>
    <property type="match status" value="1"/>
</dbReference>
<sequence length="217" mass="23010">MRVAAKAPAKATAKAAPKDGAQAEAKPGTRERIVRATSRLLQRQGYEGTGIKQISREAEATLGSVYHFFPGGKQELAAEAIRHGDEEFAVMLHAGLGSSPDLGEAMTACTRLLATELRASDWQDGCPITSTALETIGRVPVIEEAVAEAFAHWRAVVTERLLAAGIGERDARELAGTVISTLEGAELAAQVARSEEPLLVTGKHLARLLTAYADDRA</sequence>
<dbReference type="Pfam" id="PF21993">
    <property type="entry name" value="TetR_C_13_2"/>
    <property type="match status" value="1"/>
</dbReference>
<keyword evidence="8" id="KW-1185">Reference proteome</keyword>
<dbReference type="PROSITE" id="PS50977">
    <property type="entry name" value="HTH_TETR_2"/>
    <property type="match status" value="1"/>
</dbReference>
<dbReference type="PANTHER" id="PTHR47506:SF3">
    <property type="entry name" value="HTH-TYPE TRANSCRIPTIONAL REGULATOR LMRA"/>
    <property type="match status" value="1"/>
</dbReference>
<dbReference type="InterPro" id="IPR036271">
    <property type="entry name" value="Tet_transcr_reg_TetR-rel_C_sf"/>
</dbReference>
<dbReference type="AlphaFoldDB" id="A0A373A492"/>
<gene>
    <name evidence="7" type="ORF">DR950_14005</name>
</gene>
<feature type="region of interest" description="Disordered" evidence="5">
    <location>
        <begin position="1"/>
        <end position="29"/>
    </location>
</feature>
<evidence type="ECO:0000259" key="6">
    <source>
        <dbReference type="PROSITE" id="PS50977"/>
    </source>
</evidence>
<feature type="compositionally biased region" description="Low complexity" evidence="5">
    <location>
        <begin position="1"/>
        <end position="26"/>
    </location>
</feature>
<organism evidence="7 8">
    <name type="scientific">Kitasatospora xanthocidica</name>
    <dbReference type="NCBI Taxonomy" id="83382"/>
    <lineage>
        <taxon>Bacteria</taxon>
        <taxon>Bacillati</taxon>
        <taxon>Actinomycetota</taxon>
        <taxon>Actinomycetes</taxon>
        <taxon>Kitasatosporales</taxon>
        <taxon>Streptomycetaceae</taxon>
        <taxon>Kitasatospora</taxon>
    </lineage>
</organism>
<feature type="domain" description="HTH tetR-type" evidence="6">
    <location>
        <begin position="27"/>
        <end position="87"/>
    </location>
</feature>
<keyword evidence="3" id="KW-0804">Transcription</keyword>
<dbReference type="PANTHER" id="PTHR47506">
    <property type="entry name" value="TRANSCRIPTIONAL REGULATORY PROTEIN"/>
    <property type="match status" value="1"/>
</dbReference>
<dbReference type="EMBL" id="QVIG01000001">
    <property type="protein sequence ID" value="RGD62871.1"/>
    <property type="molecule type" value="Genomic_DNA"/>
</dbReference>
<evidence type="ECO:0000256" key="4">
    <source>
        <dbReference type="PROSITE-ProRule" id="PRU00335"/>
    </source>
</evidence>
<protein>
    <submittedName>
        <fullName evidence="7">TetR/AcrR family transcriptional regulator</fullName>
    </submittedName>
</protein>
<reference evidence="7 8" key="1">
    <citation type="submission" date="2018-08" db="EMBL/GenBank/DDBJ databases">
        <title>Diversity &amp; Physiological Properties of Lignin-Decomposing Actinobacteria from Soil.</title>
        <authorList>
            <person name="Roh S.G."/>
            <person name="Kim S.B."/>
        </authorList>
    </citation>
    <scope>NUCLEOTIDE SEQUENCE [LARGE SCALE GENOMIC DNA]</scope>
    <source>
        <strain evidence="7 8">MMS17-GH009</strain>
    </source>
</reference>
<comment type="caution">
    <text evidence="7">The sequence shown here is derived from an EMBL/GenBank/DDBJ whole genome shotgun (WGS) entry which is preliminary data.</text>
</comment>
<evidence type="ECO:0000256" key="1">
    <source>
        <dbReference type="ARBA" id="ARBA00023015"/>
    </source>
</evidence>
<dbReference type="InterPro" id="IPR009057">
    <property type="entry name" value="Homeodomain-like_sf"/>
</dbReference>
<evidence type="ECO:0000313" key="8">
    <source>
        <dbReference type="Proteomes" id="UP000263377"/>
    </source>
</evidence>
<keyword evidence="1" id="KW-0805">Transcription regulation</keyword>
<dbReference type="InterPro" id="IPR054156">
    <property type="entry name" value="YxaF_TetR_C"/>
</dbReference>
<evidence type="ECO:0000256" key="2">
    <source>
        <dbReference type="ARBA" id="ARBA00023125"/>
    </source>
</evidence>
<dbReference type="GO" id="GO:0003677">
    <property type="term" value="F:DNA binding"/>
    <property type="evidence" value="ECO:0007669"/>
    <property type="project" value="UniProtKB-UniRule"/>
</dbReference>
<dbReference type="SUPFAM" id="SSF48498">
    <property type="entry name" value="Tetracyclin repressor-like, C-terminal domain"/>
    <property type="match status" value="1"/>
</dbReference>
<dbReference type="SUPFAM" id="SSF46689">
    <property type="entry name" value="Homeodomain-like"/>
    <property type="match status" value="1"/>
</dbReference>
<evidence type="ECO:0000256" key="3">
    <source>
        <dbReference type="ARBA" id="ARBA00023163"/>
    </source>
</evidence>
<evidence type="ECO:0000256" key="5">
    <source>
        <dbReference type="SAM" id="MobiDB-lite"/>
    </source>
</evidence>
<accession>A0A373A492</accession>
<proteinExistence type="predicted"/>
<feature type="DNA-binding region" description="H-T-H motif" evidence="4">
    <location>
        <begin position="50"/>
        <end position="69"/>
    </location>
</feature>
<evidence type="ECO:0000313" key="7">
    <source>
        <dbReference type="EMBL" id="RGD62871.1"/>
    </source>
</evidence>
<keyword evidence="2 4" id="KW-0238">DNA-binding</keyword>
<dbReference type="InterPro" id="IPR001647">
    <property type="entry name" value="HTH_TetR"/>
</dbReference>
<dbReference type="Proteomes" id="UP000263377">
    <property type="component" value="Unassembled WGS sequence"/>
</dbReference>
<name>A0A373A492_9ACTN</name>
<dbReference type="Gene3D" id="1.10.357.10">
    <property type="entry name" value="Tetracycline Repressor, domain 2"/>
    <property type="match status" value="1"/>
</dbReference>